<feature type="compositionally biased region" description="Polar residues" evidence="1">
    <location>
        <begin position="278"/>
        <end position="287"/>
    </location>
</feature>
<keyword evidence="4" id="KW-1185">Reference proteome</keyword>
<dbReference type="OrthoDB" id="3439209at2759"/>
<feature type="region of interest" description="Disordered" evidence="1">
    <location>
        <begin position="278"/>
        <end position="304"/>
    </location>
</feature>
<dbReference type="Proteomes" id="UP000758603">
    <property type="component" value="Unassembled WGS sequence"/>
</dbReference>
<feature type="compositionally biased region" description="Low complexity" evidence="1">
    <location>
        <begin position="288"/>
        <end position="303"/>
    </location>
</feature>
<evidence type="ECO:0000259" key="2">
    <source>
        <dbReference type="PROSITE" id="PS50090"/>
    </source>
</evidence>
<dbReference type="GeneID" id="70136240"/>
<gene>
    <name evidence="3" type="ORF">BKA67DRAFT_658834</name>
</gene>
<accession>A0A9P8ZY13</accession>
<protein>
    <recommendedName>
        <fullName evidence="2">Myb-like domain-containing protein</fullName>
    </recommendedName>
</protein>
<evidence type="ECO:0000256" key="1">
    <source>
        <dbReference type="SAM" id="MobiDB-lite"/>
    </source>
</evidence>
<dbReference type="PROSITE" id="PS50090">
    <property type="entry name" value="MYB_LIKE"/>
    <property type="match status" value="1"/>
</dbReference>
<evidence type="ECO:0000313" key="4">
    <source>
        <dbReference type="Proteomes" id="UP000758603"/>
    </source>
</evidence>
<dbReference type="InterPro" id="IPR001005">
    <property type="entry name" value="SANT/Myb"/>
</dbReference>
<feature type="compositionally biased region" description="Polar residues" evidence="1">
    <location>
        <begin position="410"/>
        <end position="421"/>
    </location>
</feature>
<dbReference type="RefSeq" id="XP_045958814.1">
    <property type="nucleotide sequence ID" value="XM_046107349.1"/>
</dbReference>
<dbReference type="EMBL" id="JAGPXC010000004">
    <property type="protein sequence ID" value="KAH6654544.1"/>
    <property type="molecule type" value="Genomic_DNA"/>
</dbReference>
<sequence length="565" mass="63547">MFIKQEQPVLHNRYVCNDQSLWSGQEHFTTNIDQVHDSFQEPATVRFQLQLRQHQQGTRKFEPQHPHYHQLDQHTTQQGIVSWAQELSHHLQVQGCHPQYHTFPKQQHTQFIASQVLQPQRESIKMEDGRNFPQNVGNDQTSWQFGDTYERDFIDLPVYSPSNNGTHQTTGGYHVSGRHLGPSHSHNNHQHQINKGGMGTNSSHQRTWPTFQATYADTYSPPPFAPIESEFPRQQSMPAIFGDPSSTNYMGMHRGLPSNGWAIDSSVPVLGNTVQANDQASPLGTTYSRFASSPTSRASTSARLNAPMETHRATVVGMMSYPTTISPEVLRIDRSPAPTSSSEPAHLSFFPTSDRVISRAASFEQQHLAPESSSTRRVNAKGRTALPEKPFPTTNYTSAQAAAFFHQRGANENSTPHSRSLPNIKPKPPRVSVSASPDPGDAGLTAEELERNRHNEYLVQAKRAGKTYREIKLEGGFTEAESTLRGRYRTLTKDPVDRVRKPEWTRKDVELLKEAVQKLIKGASPKSTKIPWKQVSAYIAQNGGSYNFGYSTCSKRWDELVMQNT</sequence>
<comment type="caution">
    <text evidence="3">The sequence shown here is derived from an EMBL/GenBank/DDBJ whole genome shotgun (WGS) entry which is preliminary data.</text>
</comment>
<evidence type="ECO:0000313" key="3">
    <source>
        <dbReference type="EMBL" id="KAH6654544.1"/>
    </source>
</evidence>
<feature type="domain" description="Myb-like" evidence="2">
    <location>
        <begin position="496"/>
        <end position="561"/>
    </location>
</feature>
<name>A0A9P8ZY13_9PEZI</name>
<feature type="region of interest" description="Disordered" evidence="1">
    <location>
        <begin position="362"/>
        <end position="394"/>
    </location>
</feature>
<proteinExistence type="predicted"/>
<feature type="region of interest" description="Disordered" evidence="1">
    <location>
        <begin position="409"/>
        <end position="445"/>
    </location>
</feature>
<reference evidence="3" key="1">
    <citation type="journal article" date="2021" name="Nat. Commun.">
        <title>Genetic determinants of endophytism in the Arabidopsis root mycobiome.</title>
        <authorList>
            <person name="Mesny F."/>
            <person name="Miyauchi S."/>
            <person name="Thiergart T."/>
            <person name="Pickel B."/>
            <person name="Atanasova L."/>
            <person name="Karlsson M."/>
            <person name="Huettel B."/>
            <person name="Barry K.W."/>
            <person name="Haridas S."/>
            <person name="Chen C."/>
            <person name="Bauer D."/>
            <person name="Andreopoulos W."/>
            <person name="Pangilinan J."/>
            <person name="LaButti K."/>
            <person name="Riley R."/>
            <person name="Lipzen A."/>
            <person name="Clum A."/>
            <person name="Drula E."/>
            <person name="Henrissat B."/>
            <person name="Kohler A."/>
            <person name="Grigoriev I.V."/>
            <person name="Martin F.M."/>
            <person name="Hacquard S."/>
        </authorList>
    </citation>
    <scope>NUCLEOTIDE SEQUENCE</scope>
    <source>
        <strain evidence="3">MPI-SDFR-AT-0073</strain>
    </source>
</reference>
<organism evidence="3 4">
    <name type="scientific">Truncatella angustata</name>
    <dbReference type="NCBI Taxonomy" id="152316"/>
    <lineage>
        <taxon>Eukaryota</taxon>
        <taxon>Fungi</taxon>
        <taxon>Dikarya</taxon>
        <taxon>Ascomycota</taxon>
        <taxon>Pezizomycotina</taxon>
        <taxon>Sordariomycetes</taxon>
        <taxon>Xylariomycetidae</taxon>
        <taxon>Amphisphaeriales</taxon>
        <taxon>Sporocadaceae</taxon>
        <taxon>Truncatella</taxon>
    </lineage>
</organism>
<dbReference type="AlphaFoldDB" id="A0A9P8ZY13"/>